<evidence type="ECO:0000313" key="3">
    <source>
        <dbReference type="Proteomes" id="UP000178419"/>
    </source>
</evidence>
<dbReference type="AlphaFoldDB" id="A0A1F7Y403"/>
<evidence type="ECO:0000256" key="1">
    <source>
        <dbReference type="SAM" id="Phobius"/>
    </source>
</evidence>
<sequence>MDPKNLKKFVIVWAVNSFLLVLANSLFPESLELGNASLGTTVAAVFSGFLLTLFTRLAKPVAKNLKLVAKGRYVMFMFYWVVNSAGIWLVARVAGLSGFGIARFTWAIGLGLFATLTQWAVRQAFKKVKTA</sequence>
<keyword evidence="1" id="KW-0472">Membrane</keyword>
<gene>
    <name evidence="2" type="ORF">A2714_04605</name>
</gene>
<dbReference type="Proteomes" id="UP000178419">
    <property type="component" value="Unassembled WGS sequence"/>
</dbReference>
<feature type="transmembrane region" description="Helical" evidence="1">
    <location>
        <begin position="9"/>
        <end position="27"/>
    </location>
</feature>
<keyword evidence="1" id="KW-0812">Transmembrane</keyword>
<name>A0A1F7Y403_9BACT</name>
<feature type="transmembrane region" description="Helical" evidence="1">
    <location>
        <begin position="101"/>
        <end position="121"/>
    </location>
</feature>
<protein>
    <submittedName>
        <fullName evidence="2">Uncharacterized protein</fullName>
    </submittedName>
</protein>
<accession>A0A1F7Y403</accession>
<reference evidence="2 3" key="1">
    <citation type="journal article" date="2016" name="Nat. Commun.">
        <title>Thousands of microbial genomes shed light on interconnected biogeochemical processes in an aquifer system.</title>
        <authorList>
            <person name="Anantharaman K."/>
            <person name="Brown C.T."/>
            <person name="Hug L.A."/>
            <person name="Sharon I."/>
            <person name="Castelle C.J."/>
            <person name="Probst A.J."/>
            <person name="Thomas B.C."/>
            <person name="Singh A."/>
            <person name="Wilkins M.J."/>
            <person name="Karaoz U."/>
            <person name="Brodie E.L."/>
            <person name="Williams K.H."/>
            <person name="Hubbard S.S."/>
            <person name="Banfield J.F."/>
        </authorList>
    </citation>
    <scope>NUCLEOTIDE SEQUENCE [LARGE SCALE GENOMIC DNA]</scope>
</reference>
<keyword evidence="1" id="KW-1133">Transmembrane helix</keyword>
<feature type="transmembrane region" description="Helical" evidence="1">
    <location>
        <begin position="76"/>
        <end position="95"/>
    </location>
</feature>
<evidence type="ECO:0000313" key="2">
    <source>
        <dbReference type="EMBL" id="OGM21910.1"/>
    </source>
</evidence>
<proteinExistence type="predicted"/>
<organism evidence="2 3">
    <name type="scientific">Candidatus Woesebacteria bacterium RIFCSPHIGHO2_01_FULL_38_9</name>
    <dbReference type="NCBI Taxonomy" id="1802492"/>
    <lineage>
        <taxon>Bacteria</taxon>
        <taxon>Candidatus Woeseibacteriota</taxon>
    </lineage>
</organism>
<comment type="caution">
    <text evidence="2">The sequence shown here is derived from an EMBL/GenBank/DDBJ whole genome shotgun (WGS) entry which is preliminary data.</text>
</comment>
<feature type="transmembrane region" description="Helical" evidence="1">
    <location>
        <begin position="33"/>
        <end position="55"/>
    </location>
</feature>
<dbReference type="EMBL" id="MGGE01000001">
    <property type="protein sequence ID" value="OGM21910.1"/>
    <property type="molecule type" value="Genomic_DNA"/>
</dbReference>